<evidence type="ECO:0000313" key="3">
    <source>
        <dbReference type="Proteomes" id="UP000219453"/>
    </source>
</evidence>
<organism evidence="2 3">
    <name type="scientific">Natronoarchaeum philippinense</name>
    <dbReference type="NCBI Taxonomy" id="558529"/>
    <lineage>
        <taxon>Archaea</taxon>
        <taxon>Methanobacteriati</taxon>
        <taxon>Methanobacteriota</taxon>
        <taxon>Stenosarchaea group</taxon>
        <taxon>Halobacteria</taxon>
        <taxon>Halobacteriales</taxon>
        <taxon>Natronoarchaeaceae</taxon>
    </lineage>
</organism>
<dbReference type="EMBL" id="OBEJ01000009">
    <property type="protein sequence ID" value="SNZ18210.1"/>
    <property type="molecule type" value="Genomic_DNA"/>
</dbReference>
<gene>
    <name evidence="2" type="ORF">SAMN06269185_3295</name>
</gene>
<protein>
    <submittedName>
        <fullName evidence="2">Chromosome partitioning protein</fullName>
    </submittedName>
</protein>
<keyword evidence="3" id="KW-1185">Reference proteome</keyword>
<name>A0A285P8Z0_NATPI</name>
<dbReference type="Proteomes" id="UP000219453">
    <property type="component" value="Unassembled WGS sequence"/>
</dbReference>
<dbReference type="Gene3D" id="3.40.50.300">
    <property type="entry name" value="P-loop containing nucleotide triphosphate hydrolases"/>
    <property type="match status" value="1"/>
</dbReference>
<dbReference type="SUPFAM" id="SSF52540">
    <property type="entry name" value="P-loop containing nucleoside triphosphate hydrolases"/>
    <property type="match status" value="1"/>
</dbReference>
<dbReference type="InterPro" id="IPR050678">
    <property type="entry name" value="DNA_Partitioning_ATPase"/>
</dbReference>
<dbReference type="CDD" id="cd02042">
    <property type="entry name" value="ParAB_family"/>
    <property type="match status" value="1"/>
</dbReference>
<dbReference type="InterPro" id="IPR025669">
    <property type="entry name" value="AAA_dom"/>
</dbReference>
<sequence length="276" mass="30765">MPGLPIMTAKRITTAIFKGGTGKTATATNLAAALADQGEDVLAVDLDHRGGLTKGLGLEDAYDAEYHIGQFLLQDDAVDGADPTSIIRDRGPFDVIPANRRMDDLSDDLNNDRAWFLRLEEFLDDVEDGYDWVVLDSPPELNRVSDSAIIAAKNVLVPLMPAGEALDGFSELMENQVIPIRRDLDDEVSIAGIFVNVARDNNEKKFILEELRPEFDDELLLQESDDGEEVLEVRYRVAIPRSWRHGETLFEFDPENAMCDRYRKLAATLDERIDGA</sequence>
<dbReference type="Pfam" id="PF13614">
    <property type="entry name" value="AAA_31"/>
    <property type="match status" value="1"/>
</dbReference>
<feature type="domain" description="AAA" evidence="1">
    <location>
        <begin position="10"/>
        <end position="175"/>
    </location>
</feature>
<accession>A0A285P8Z0</accession>
<reference evidence="2 3" key="1">
    <citation type="submission" date="2017-09" db="EMBL/GenBank/DDBJ databases">
        <authorList>
            <person name="Ehlers B."/>
            <person name="Leendertz F.H."/>
        </authorList>
    </citation>
    <scope>NUCLEOTIDE SEQUENCE [LARGE SCALE GENOMIC DNA]</scope>
    <source>
        <strain evidence="2 3">DSM 27208</strain>
    </source>
</reference>
<dbReference type="PANTHER" id="PTHR13696:SF99">
    <property type="entry name" value="COBYRINIC ACID AC-DIAMIDE SYNTHASE"/>
    <property type="match status" value="1"/>
</dbReference>
<evidence type="ECO:0000259" key="1">
    <source>
        <dbReference type="Pfam" id="PF13614"/>
    </source>
</evidence>
<dbReference type="InterPro" id="IPR027417">
    <property type="entry name" value="P-loop_NTPase"/>
</dbReference>
<evidence type="ECO:0000313" key="2">
    <source>
        <dbReference type="EMBL" id="SNZ18210.1"/>
    </source>
</evidence>
<dbReference type="AlphaFoldDB" id="A0A285P8Z0"/>
<proteinExistence type="predicted"/>
<dbReference type="PANTHER" id="PTHR13696">
    <property type="entry name" value="P-LOOP CONTAINING NUCLEOSIDE TRIPHOSPHATE HYDROLASE"/>
    <property type="match status" value="1"/>
</dbReference>